<feature type="transmembrane region" description="Helical" evidence="1">
    <location>
        <begin position="12"/>
        <end position="33"/>
    </location>
</feature>
<dbReference type="RefSeq" id="WP_354314065.1">
    <property type="nucleotide sequence ID" value="NZ_JBEPME010000005.1"/>
</dbReference>
<keyword evidence="1" id="KW-0812">Transmembrane</keyword>
<gene>
    <name evidence="2" type="ORF">ABIC55_003534</name>
</gene>
<keyword evidence="1" id="KW-1133">Transmembrane helix</keyword>
<evidence type="ECO:0000256" key="1">
    <source>
        <dbReference type="SAM" id="Phobius"/>
    </source>
</evidence>
<dbReference type="EMBL" id="JBEPME010000005">
    <property type="protein sequence ID" value="MET3658417.1"/>
    <property type="molecule type" value="Genomic_DNA"/>
</dbReference>
<evidence type="ECO:0000313" key="3">
    <source>
        <dbReference type="Proteomes" id="UP001549104"/>
    </source>
</evidence>
<protein>
    <submittedName>
        <fullName evidence="2">Arginine exporter protein ArgO</fullName>
    </submittedName>
</protein>
<accession>A0ABV2KBI2</accession>
<organism evidence="2 3">
    <name type="scientific">Sporosarcina psychrophila</name>
    <name type="common">Bacillus psychrophilus</name>
    <dbReference type="NCBI Taxonomy" id="1476"/>
    <lineage>
        <taxon>Bacteria</taxon>
        <taxon>Bacillati</taxon>
        <taxon>Bacillota</taxon>
        <taxon>Bacilli</taxon>
        <taxon>Bacillales</taxon>
        <taxon>Caryophanaceae</taxon>
        <taxon>Sporosarcina</taxon>
    </lineage>
</organism>
<keyword evidence="3" id="KW-1185">Reference proteome</keyword>
<dbReference type="Proteomes" id="UP001549104">
    <property type="component" value="Unassembled WGS sequence"/>
</dbReference>
<reference evidence="2 3" key="1">
    <citation type="submission" date="2024-06" db="EMBL/GenBank/DDBJ databases">
        <title>Sorghum-associated microbial communities from plants grown in Nebraska, USA.</title>
        <authorList>
            <person name="Schachtman D."/>
        </authorList>
    </citation>
    <scope>NUCLEOTIDE SEQUENCE [LARGE SCALE GENOMIC DNA]</scope>
    <source>
        <strain evidence="2 3">1288</strain>
    </source>
</reference>
<comment type="caution">
    <text evidence="2">The sequence shown here is derived from an EMBL/GenBank/DDBJ whole genome shotgun (WGS) entry which is preliminary data.</text>
</comment>
<evidence type="ECO:0000313" key="2">
    <source>
        <dbReference type="EMBL" id="MET3658417.1"/>
    </source>
</evidence>
<sequence>MNEGGYSWPEAVLTLTIVIVIFGTLLPFASIVTSKLQIKKAHMYAAETTHQGAIYFRAYGLMEGVRQVDGVDYNWTIDGQSVCVSYEIVEKVFNKCVHS</sequence>
<name>A0ABV2KBI2_SPOPS</name>
<keyword evidence="1" id="KW-0472">Membrane</keyword>
<proteinExistence type="predicted"/>